<sequence length="323" mass="33888">MKDDTIEKESSTPKAHEPKMDKRRLWKWSTKSKEEKADPQATPVAASSSRIPPVSPIRPASPLRSPDRLSAASHQARPVIAASPVASTMSPRPHSPASSQIFERNVQEEVLPAQASPAIPSHIITENHIPPVLEEASAAITDKKLDPDSVEIVTSSLHQPASLTVTGTSAGEQSMASSVLEEVGSHREADESRSNITSMDSADVRRLSFVSFADVVHAEQAAESGDYGTHPIAASQRSTSPLRSPVSSHGFGTSPPTSVSPTFKPLDSSPGPAINPVSGSGAQSPPLGGELNVETMRQALRKTGSGDLSGVRSGMLGPGALED</sequence>
<dbReference type="EMBL" id="LCWF01000083">
    <property type="protein sequence ID" value="KKY21597.1"/>
    <property type="molecule type" value="Genomic_DNA"/>
</dbReference>
<comment type="caution">
    <text evidence="2">The sequence shown here is derived from an EMBL/GenBank/DDBJ whole genome shotgun (WGS) entry which is preliminary data.</text>
</comment>
<evidence type="ECO:0000313" key="3">
    <source>
        <dbReference type="Proteomes" id="UP000053317"/>
    </source>
</evidence>
<dbReference type="PANTHER" id="PTHR42111">
    <property type="entry name" value="YALI0D23727P"/>
    <property type="match status" value="1"/>
</dbReference>
<feature type="region of interest" description="Disordered" evidence="1">
    <location>
        <begin position="1"/>
        <end position="76"/>
    </location>
</feature>
<feature type="compositionally biased region" description="Polar residues" evidence="1">
    <location>
        <begin position="166"/>
        <end position="177"/>
    </location>
</feature>
<feature type="compositionally biased region" description="Basic and acidic residues" evidence="1">
    <location>
        <begin position="1"/>
        <end position="20"/>
    </location>
</feature>
<reference evidence="2 3" key="1">
    <citation type="submission" date="2015-05" db="EMBL/GenBank/DDBJ databases">
        <title>Distinctive expansion of gene families associated with plant cell wall degradation and secondary metabolism in the genomes of grapevine trunk pathogens.</title>
        <authorList>
            <person name="Lawrence D.P."/>
            <person name="Travadon R."/>
            <person name="Rolshausen P.E."/>
            <person name="Baumgartner K."/>
        </authorList>
    </citation>
    <scope>NUCLEOTIDE SEQUENCE [LARGE SCALE GENOMIC DNA]</scope>
    <source>
        <strain evidence="2">UCRPC4</strain>
    </source>
</reference>
<dbReference type="Proteomes" id="UP000053317">
    <property type="component" value="Unassembled WGS sequence"/>
</dbReference>
<dbReference type="AlphaFoldDB" id="A0A0G2EFD7"/>
<name>A0A0G2EFD7_PHACM</name>
<proteinExistence type="predicted"/>
<keyword evidence="3" id="KW-1185">Reference proteome</keyword>
<feature type="region of interest" description="Disordered" evidence="1">
    <location>
        <begin position="222"/>
        <end position="323"/>
    </location>
</feature>
<organism evidence="2 3">
    <name type="scientific">Phaeomoniella chlamydospora</name>
    <name type="common">Phaeoacremonium chlamydosporum</name>
    <dbReference type="NCBI Taxonomy" id="158046"/>
    <lineage>
        <taxon>Eukaryota</taxon>
        <taxon>Fungi</taxon>
        <taxon>Dikarya</taxon>
        <taxon>Ascomycota</taxon>
        <taxon>Pezizomycotina</taxon>
        <taxon>Eurotiomycetes</taxon>
        <taxon>Chaetothyriomycetidae</taxon>
        <taxon>Phaeomoniellales</taxon>
        <taxon>Phaeomoniellaceae</taxon>
        <taxon>Phaeomoniella</taxon>
    </lineage>
</organism>
<evidence type="ECO:0000313" key="2">
    <source>
        <dbReference type="EMBL" id="KKY21597.1"/>
    </source>
</evidence>
<dbReference type="OrthoDB" id="5364312at2759"/>
<reference evidence="2 3" key="2">
    <citation type="submission" date="2015-05" db="EMBL/GenBank/DDBJ databases">
        <authorList>
            <person name="Morales-Cruz A."/>
            <person name="Amrine K.C."/>
            <person name="Cantu D."/>
        </authorList>
    </citation>
    <scope>NUCLEOTIDE SEQUENCE [LARGE SCALE GENOMIC DNA]</scope>
    <source>
        <strain evidence="2">UCRPC4</strain>
    </source>
</reference>
<gene>
    <name evidence="2" type="ORF">UCRPC4_g03548</name>
</gene>
<feature type="region of interest" description="Disordered" evidence="1">
    <location>
        <begin position="166"/>
        <end position="197"/>
    </location>
</feature>
<accession>A0A0G2EFD7</accession>
<feature type="compositionally biased region" description="Polar residues" evidence="1">
    <location>
        <begin position="235"/>
        <end position="261"/>
    </location>
</feature>
<feature type="compositionally biased region" description="Low complexity" evidence="1">
    <location>
        <begin position="43"/>
        <end position="62"/>
    </location>
</feature>
<protein>
    <submittedName>
        <fullName evidence="2">Uncharacterized protein</fullName>
    </submittedName>
</protein>
<evidence type="ECO:0000256" key="1">
    <source>
        <dbReference type="SAM" id="MobiDB-lite"/>
    </source>
</evidence>
<dbReference type="PANTHER" id="PTHR42111:SF1">
    <property type="entry name" value="YALI0D23727P"/>
    <property type="match status" value="1"/>
</dbReference>
<feature type="compositionally biased region" description="Basic and acidic residues" evidence="1">
    <location>
        <begin position="183"/>
        <end position="193"/>
    </location>
</feature>